<evidence type="ECO:0000256" key="6">
    <source>
        <dbReference type="PROSITE-ProRule" id="PRU00042"/>
    </source>
</evidence>
<feature type="domain" description="C2H2-type" evidence="9">
    <location>
        <begin position="449"/>
        <end position="476"/>
    </location>
</feature>
<feature type="region of interest" description="Disordered" evidence="8">
    <location>
        <begin position="1169"/>
        <end position="1200"/>
    </location>
</feature>
<dbReference type="FunFam" id="3.30.160.60:FF:000671">
    <property type="entry name" value="Zinc finger protein 26"/>
    <property type="match status" value="1"/>
</dbReference>
<reference evidence="12" key="1">
    <citation type="submission" date="2025-08" db="UniProtKB">
        <authorList>
            <consortium name="RefSeq"/>
        </authorList>
    </citation>
    <scope>IDENTIFICATION</scope>
    <source>
        <strain evidence="12">Wakin</strain>
        <tissue evidence="12">Muscle</tissue>
    </source>
</reference>
<feature type="compositionally biased region" description="Basic residues" evidence="8">
    <location>
        <begin position="1190"/>
        <end position="1200"/>
    </location>
</feature>
<dbReference type="PROSITE" id="PS50157">
    <property type="entry name" value="ZINC_FINGER_C2H2_2"/>
    <property type="match status" value="6"/>
</dbReference>
<evidence type="ECO:0000256" key="5">
    <source>
        <dbReference type="ARBA" id="ARBA00023125"/>
    </source>
</evidence>
<organism evidence="11 12">
    <name type="scientific">Carassius auratus</name>
    <name type="common">Goldfish</name>
    <dbReference type="NCBI Taxonomy" id="7957"/>
    <lineage>
        <taxon>Eukaryota</taxon>
        <taxon>Metazoa</taxon>
        <taxon>Chordata</taxon>
        <taxon>Craniata</taxon>
        <taxon>Vertebrata</taxon>
        <taxon>Euteleostomi</taxon>
        <taxon>Actinopterygii</taxon>
        <taxon>Neopterygii</taxon>
        <taxon>Teleostei</taxon>
        <taxon>Ostariophysi</taxon>
        <taxon>Cypriniformes</taxon>
        <taxon>Cyprinidae</taxon>
        <taxon>Cyprininae</taxon>
        <taxon>Carassius</taxon>
    </lineage>
</organism>
<dbReference type="Proteomes" id="UP000515129">
    <property type="component" value="Chromosome 16"/>
</dbReference>
<dbReference type="GO" id="GO:0008270">
    <property type="term" value="F:zinc ion binding"/>
    <property type="evidence" value="ECO:0007669"/>
    <property type="project" value="UniProtKB-KW"/>
</dbReference>
<feature type="compositionally biased region" description="Acidic residues" evidence="8">
    <location>
        <begin position="320"/>
        <end position="335"/>
    </location>
</feature>
<keyword evidence="3 6" id="KW-0863">Zinc-finger</keyword>
<dbReference type="AlphaFoldDB" id="A0A6P6R6T0"/>
<feature type="domain" description="C2H2-type" evidence="9">
    <location>
        <begin position="590"/>
        <end position="617"/>
    </location>
</feature>
<evidence type="ECO:0000313" key="12">
    <source>
        <dbReference type="RefSeq" id="XP_026140785.1"/>
    </source>
</evidence>
<feature type="domain" description="C2H2-type" evidence="9">
    <location>
        <begin position="563"/>
        <end position="586"/>
    </location>
</feature>
<dbReference type="OrthoDB" id="6077919at2759"/>
<dbReference type="SUPFAM" id="SSF57667">
    <property type="entry name" value="beta-beta-alpha zinc fingers"/>
    <property type="match status" value="6"/>
</dbReference>
<dbReference type="KEGG" id="caua:113116692"/>
<dbReference type="Gene3D" id="3.30.160.60">
    <property type="entry name" value="Classic Zinc Finger"/>
    <property type="match status" value="5"/>
</dbReference>
<keyword evidence="5 7" id="KW-0238">DNA-binding</keyword>
<evidence type="ECO:0000256" key="4">
    <source>
        <dbReference type="ARBA" id="ARBA00022833"/>
    </source>
</evidence>
<dbReference type="InterPro" id="IPR013087">
    <property type="entry name" value="Znf_C2H2_type"/>
</dbReference>
<feature type="domain" description="C2H2-type" evidence="9">
    <location>
        <begin position="477"/>
        <end position="504"/>
    </location>
</feature>
<sequence>MDGVTRRHGSGTYCAVRGCNNSWRLLNVWSEGECFDHQPSTRRQCGCAPPYALYEKPKTDVESRKWLAALKLKNPPKRLFVCSYHFNDKKPTEENPFPELWLGYDRPPQQKRRKLDRNKSDTQSDGRPAYEMLESDPDWAPSLYLGHNEVTAKNTDRLKRYRRIAMRSPQQQEHPSLGTNYTGPEADLDNGAPLYPGTMSEFTLDIQLTELGFSNWNFPVCEPQSVKEDFLPTQNGTEKPAPETETSTDYNEDACVVASSSADKSFLNDHQYYTPFKNNSSSSGGTAQSSSKISSSEKKDKVLSNSWNRGRRRERKEQRDDDDDDDDDDDEEQNGEEGMKSDKEQKCSEVNQEASGLTIADAVSGEEQTDEDAEFVLTDDDDDVEEVEVEEEEEDDDVEDMDKEEDDDGEDMDKEEDDDDDDDGEDMDKEEDDDISWSETNGSGENEENRCHVCDLTFSSLFLLREHLNMHTGVRPYRCDECGKQFCQLVNYRTHLRSHSQKASIHCRVCSTIFETEEQLKQHLDTNHFEKEFYQCDFCKQIFTDLDMCKGHVEAHRQQAKRHLCLKCGASFRLRNSLLRHLELHSRGIFSCSDCELTFPSKVSLLRHSFSHLGVLPYTCLKCKRHFRLPSLYHNHECKPESIQCMACLVFFQSQEDFDKHKKDTGCWGHQGALPTKTDEIRCMECGQVFASIEELKKHGSTHQRVLKCAECGMGFRSSLMLMSHMGGHAGQRPCLCQDCGLGFPHQQGYDSHLKTCGVVTPPVAAVKKPKPKATPSPQIIKQITPNIIIQTVAQASAPATFHRSLKEVHMVPFGDKNKAADGRWKFTLDKEPPPGMPLVMLLPVSSTQFSTTSVPTKSSQNVLPSSLVVETSAPHVVSMPVVPSGTVISKEVEKDTVEPSRTNIPSNILIPVQCHDSISQKRWTVLEDQGSVQVFARENAKAEEQAAGGAVANQGTNISAQVEVENKQQTLSDLKPNALADENQVPGSSSENVSLNPTCPMTPLCLIKFDEKKDGGDNIKKSSSDLKELDSSSVMAGVEGLKRKPEKQTLDSSQTSSHDLVSCSSEITSVKVSKDERLFREVVSPDRMCAETVTEGKSENCPQGQNESGFDVEVEVNEDVESSSMEVEIGDEDSGVDMLEGELHECVTCGQVLPEKGMIQHYMKHAADSNSPELSSVNCASHTTEQSSSRKRLRSGTEL</sequence>
<feature type="region of interest" description="Disordered" evidence="8">
    <location>
        <begin position="1017"/>
        <end position="1060"/>
    </location>
</feature>
<keyword evidence="2" id="KW-0677">Repeat</keyword>
<feature type="domain" description="C2H2-type" evidence="9">
    <location>
        <begin position="681"/>
        <end position="703"/>
    </location>
</feature>
<evidence type="ECO:0000256" key="3">
    <source>
        <dbReference type="ARBA" id="ARBA00022771"/>
    </source>
</evidence>
<feature type="domain" description="C2H2-type" evidence="9">
    <location>
        <begin position="707"/>
        <end position="734"/>
    </location>
</feature>
<keyword evidence="11" id="KW-1185">Reference proteome</keyword>
<dbReference type="PANTHER" id="PTHR24379:SF121">
    <property type="entry name" value="C2H2-TYPE DOMAIN-CONTAINING PROTEIN"/>
    <property type="match status" value="1"/>
</dbReference>
<feature type="region of interest" description="Disordered" evidence="8">
    <location>
        <begin position="96"/>
        <end position="133"/>
    </location>
</feature>
<dbReference type="RefSeq" id="XP_026140785.1">
    <property type="nucleotide sequence ID" value="XM_026285000.1"/>
</dbReference>
<dbReference type="InterPro" id="IPR036236">
    <property type="entry name" value="Znf_C2H2_sf"/>
</dbReference>
<feature type="domain" description="THAP-type" evidence="10">
    <location>
        <begin position="10"/>
        <end position="101"/>
    </location>
</feature>
<dbReference type="SMART" id="SM00355">
    <property type="entry name" value="ZnF_C2H2"/>
    <property type="match status" value="11"/>
</dbReference>
<feature type="compositionally biased region" description="Basic and acidic residues" evidence="8">
    <location>
        <begin position="337"/>
        <end position="347"/>
    </location>
</feature>
<feature type="compositionally biased region" description="Polar residues" evidence="8">
    <location>
        <begin position="1169"/>
        <end position="1188"/>
    </location>
</feature>
<feature type="compositionally biased region" description="Low complexity" evidence="8">
    <location>
        <begin position="280"/>
        <end position="294"/>
    </location>
</feature>
<accession>A0A6P6R6T0</accession>
<dbReference type="PROSITE" id="PS00028">
    <property type="entry name" value="ZINC_FINGER_C2H2_1"/>
    <property type="match status" value="7"/>
</dbReference>
<keyword evidence="4" id="KW-0862">Zinc</keyword>
<feature type="compositionally biased region" description="Acidic residues" evidence="8">
    <location>
        <begin position="367"/>
        <end position="436"/>
    </location>
</feature>
<name>A0A6P6R6T0_CARAU</name>
<dbReference type="InterPro" id="IPR006612">
    <property type="entry name" value="THAP_Znf"/>
</dbReference>
<feature type="region of interest" description="Disordered" evidence="8">
    <location>
        <begin position="167"/>
        <end position="187"/>
    </location>
</feature>
<dbReference type="Pfam" id="PF00096">
    <property type="entry name" value="zf-C2H2"/>
    <property type="match status" value="2"/>
</dbReference>
<evidence type="ECO:0000259" key="10">
    <source>
        <dbReference type="PROSITE" id="PS50950"/>
    </source>
</evidence>
<dbReference type="PANTHER" id="PTHR24379">
    <property type="entry name" value="KRAB AND ZINC FINGER DOMAIN-CONTAINING"/>
    <property type="match status" value="1"/>
</dbReference>
<gene>
    <name evidence="12" type="primary">LOC113116692</name>
</gene>
<keyword evidence="1" id="KW-0479">Metal-binding</keyword>
<feature type="region of interest" description="Disordered" evidence="8">
    <location>
        <begin position="275"/>
        <end position="448"/>
    </location>
</feature>
<evidence type="ECO:0000256" key="8">
    <source>
        <dbReference type="SAM" id="MobiDB-lite"/>
    </source>
</evidence>
<proteinExistence type="predicted"/>
<feature type="compositionally biased region" description="Basic and acidic residues" evidence="8">
    <location>
        <begin position="1041"/>
        <end position="1050"/>
    </location>
</feature>
<dbReference type="GO" id="GO:0003677">
    <property type="term" value="F:DNA binding"/>
    <property type="evidence" value="ECO:0007669"/>
    <property type="project" value="UniProtKB-UniRule"/>
</dbReference>
<dbReference type="GeneID" id="113116692"/>
<dbReference type="PROSITE" id="PS50950">
    <property type="entry name" value="ZF_THAP"/>
    <property type="match status" value="1"/>
</dbReference>
<feature type="compositionally biased region" description="Polar residues" evidence="8">
    <location>
        <begin position="168"/>
        <end position="182"/>
    </location>
</feature>
<evidence type="ECO:0000256" key="2">
    <source>
        <dbReference type="ARBA" id="ARBA00022737"/>
    </source>
</evidence>
<feature type="region of interest" description="Disordered" evidence="8">
    <location>
        <begin position="230"/>
        <end position="250"/>
    </location>
</feature>
<feature type="compositionally biased region" description="Basic and acidic residues" evidence="8">
    <location>
        <begin position="1017"/>
        <end position="1031"/>
    </location>
</feature>
<evidence type="ECO:0000256" key="1">
    <source>
        <dbReference type="ARBA" id="ARBA00022723"/>
    </source>
</evidence>
<evidence type="ECO:0000313" key="11">
    <source>
        <dbReference type="Proteomes" id="UP000515129"/>
    </source>
</evidence>
<feature type="compositionally biased region" description="Polar residues" evidence="8">
    <location>
        <begin position="1051"/>
        <end position="1060"/>
    </location>
</feature>
<evidence type="ECO:0000259" key="9">
    <source>
        <dbReference type="PROSITE" id="PS50157"/>
    </source>
</evidence>
<evidence type="ECO:0000256" key="7">
    <source>
        <dbReference type="PROSITE-ProRule" id="PRU00309"/>
    </source>
</evidence>
<protein>
    <submittedName>
        <fullName evidence="12">Zinc finger and BTB domain-containing protein 41-like isoform X1</fullName>
    </submittedName>
</protein>